<dbReference type="RefSeq" id="WP_241914738.1">
    <property type="nucleotide sequence ID" value="NZ_CP093326.1"/>
</dbReference>
<keyword evidence="1" id="KW-0547">Nucleotide-binding</keyword>
<reference evidence="1 2" key="1">
    <citation type="submission" date="2022-03" db="EMBL/GenBank/DDBJ databases">
        <title>Isotopic signatures of nitrous oxide derived from detoxification processes.</title>
        <authorList>
            <person name="Behrendt U."/>
            <person name="Buchen C."/>
            <person name="Well R."/>
            <person name="Ulrich A."/>
            <person name="Rohe L."/>
            <person name="Kolb S."/>
            <person name="Schloter M."/>
            <person name="Horn M.A."/>
            <person name="Augustin J."/>
        </authorList>
    </citation>
    <scope>NUCLEOTIDE SEQUENCE [LARGE SCALE GENOMIC DNA]</scope>
    <source>
        <strain evidence="1 2">S4-C24</strain>
    </source>
</reference>
<evidence type="ECO:0000313" key="2">
    <source>
        <dbReference type="Proteomes" id="UP000829069"/>
    </source>
</evidence>
<evidence type="ECO:0000313" key="1">
    <source>
        <dbReference type="EMBL" id="UNK46848.1"/>
    </source>
</evidence>
<dbReference type="Gene3D" id="3.40.50.300">
    <property type="entry name" value="P-loop containing nucleotide triphosphate hydrolases"/>
    <property type="match status" value="1"/>
</dbReference>
<organism evidence="1 2">
    <name type="scientific">Arthrobacter sulfonylureivorans</name>
    <dbReference type="NCBI Taxonomy" id="2486855"/>
    <lineage>
        <taxon>Bacteria</taxon>
        <taxon>Bacillati</taxon>
        <taxon>Actinomycetota</taxon>
        <taxon>Actinomycetes</taxon>
        <taxon>Micrococcales</taxon>
        <taxon>Micrococcaceae</taxon>
        <taxon>Arthrobacter</taxon>
    </lineage>
</organism>
<name>A0ABY3WCB9_9MICC</name>
<dbReference type="InterPro" id="IPR027417">
    <property type="entry name" value="P-loop_NTPase"/>
</dbReference>
<keyword evidence="1" id="KW-0067">ATP-binding</keyword>
<proteinExistence type="predicted"/>
<dbReference type="Proteomes" id="UP000829069">
    <property type="component" value="Chromosome"/>
</dbReference>
<accession>A0ABY3WCB9</accession>
<dbReference type="EMBL" id="CP093326">
    <property type="protein sequence ID" value="UNK46848.1"/>
    <property type="molecule type" value="Genomic_DNA"/>
</dbReference>
<keyword evidence="2" id="KW-1185">Reference proteome</keyword>
<sequence>MAADHADDYSPSEDGLIASSVDGRSFSFQGVSRERLGTGSLVSVDVPDRPPMMGQLHQLRLGKNGVMSGSVRIIWSYNSEGMAAPSSGLGFRAAHIAAADRAMVELLLSSSGALLEIGTFTNTDHFDARLIPKRFNRHTFWCGQSGSGKTYALGVVLEELLGFWSTRSPAGLPRLVMSSRDC</sequence>
<gene>
    <name evidence="1" type="ORF">MNQ99_05705</name>
</gene>
<protein>
    <submittedName>
        <fullName evidence="1">ATP-binding protein</fullName>
    </submittedName>
</protein>
<dbReference type="GO" id="GO:0005524">
    <property type="term" value="F:ATP binding"/>
    <property type="evidence" value="ECO:0007669"/>
    <property type="project" value="UniProtKB-KW"/>
</dbReference>